<name>A0AA92LRH1_9VIBR</name>
<dbReference type="Proteomes" id="UP000596337">
    <property type="component" value="Chromosome 1"/>
</dbReference>
<sequence>MTRNERIFHAVLFELIALAIIVPAASLITGKGSSDLALVGVGLSMYTVVWNYIYNLYFDKWFGSNRTERSLAMRFGHTIGFEGGLIFISIPVIAWFLEITLLQALVLEAGFLVFFLFYATGFNWLYDKVQPFSKMKKRLAPQVSAGTKCRDQ</sequence>
<dbReference type="InterPro" id="IPR058208">
    <property type="entry name" value="PACE"/>
</dbReference>
<feature type="transmembrane region" description="Helical" evidence="1">
    <location>
        <begin position="103"/>
        <end position="126"/>
    </location>
</feature>
<feature type="transmembrane region" description="Helical" evidence="1">
    <location>
        <begin position="7"/>
        <end position="30"/>
    </location>
</feature>
<accession>A0AA92LRH1</accession>
<dbReference type="InterPro" id="IPR007896">
    <property type="entry name" value="BTP_bacteria"/>
</dbReference>
<dbReference type="NCBIfam" id="NF033664">
    <property type="entry name" value="PACE_transport"/>
    <property type="match status" value="1"/>
</dbReference>
<proteinExistence type="predicted"/>
<reference evidence="3 4" key="1">
    <citation type="submission" date="2021-01" db="EMBL/GenBank/DDBJ databases">
        <title>Characterization of a novel blaVMB-2- harboring plasmid in Vibrio diabolicus.</title>
        <authorList>
            <person name="Liu M."/>
        </authorList>
    </citation>
    <scope>NUCLEOTIDE SEQUENCE [LARGE SCALE GENOMIC DNA]</scope>
    <source>
        <strain evidence="3 4">SLV18</strain>
    </source>
</reference>
<dbReference type="Pfam" id="PF05232">
    <property type="entry name" value="BTP"/>
    <property type="match status" value="2"/>
</dbReference>
<organism evidence="3 4">
    <name type="scientific">Vibrio diabolicus</name>
    <dbReference type="NCBI Taxonomy" id="50719"/>
    <lineage>
        <taxon>Bacteria</taxon>
        <taxon>Pseudomonadati</taxon>
        <taxon>Pseudomonadota</taxon>
        <taxon>Gammaproteobacteria</taxon>
        <taxon>Vibrionales</taxon>
        <taxon>Vibrionaceae</taxon>
        <taxon>Vibrio</taxon>
        <taxon>Vibrio diabolicus subgroup</taxon>
    </lineage>
</organism>
<feature type="domain" description="Chlorhexidine efflux transporter" evidence="2">
    <location>
        <begin position="69"/>
        <end position="131"/>
    </location>
</feature>
<keyword evidence="1" id="KW-1133">Transmembrane helix</keyword>
<dbReference type="AlphaFoldDB" id="A0AA92LRH1"/>
<dbReference type="RefSeq" id="WP_203346465.1">
    <property type="nucleotide sequence ID" value="NZ_CANMIY010000001.1"/>
</dbReference>
<gene>
    <name evidence="3" type="ORF">JOS67_09370</name>
</gene>
<keyword evidence="1" id="KW-0812">Transmembrane</keyword>
<feature type="domain" description="Chlorhexidine efflux transporter" evidence="2">
    <location>
        <begin position="2"/>
        <end position="63"/>
    </location>
</feature>
<feature type="transmembrane region" description="Helical" evidence="1">
    <location>
        <begin position="36"/>
        <end position="58"/>
    </location>
</feature>
<evidence type="ECO:0000313" key="3">
    <source>
        <dbReference type="EMBL" id="QRG81820.1"/>
    </source>
</evidence>
<evidence type="ECO:0000313" key="4">
    <source>
        <dbReference type="Proteomes" id="UP000596337"/>
    </source>
</evidence>
<evidence type="ECO:0000259" key="2">
    <source>
        <dbReference type="Pfam" id="PF05232"/>
    </source>
</evidence>
<dbReference type="EMBL" id="CP069195">
    <property type="protein sequence ID" value="QRG81820.1"/>
    <property type="molecule type" value="Genomic_DNA"/>
</dbReference>
<feature type="transmembrane region" description="Helical" evidence="1">
    <location>
        <begin position="79"/>
        <end position="97"/>
    </location>
</feature>
<evidence type="ECO:0000256" key="1">
    <source>
        <dbReference type="SAM" id="Phobius"/>
    </source>
</evidence>
<keyword evidence="1" id="KW-0472">Membrane</keyword>
<protein>
    <submittedName>
        <fullName evidence="3">PACE efflux transporter</fullName>
    </submittedName>
</protein>